<accession>B4FQH5</accession>
<dbReference type="ExpressionAtlas" id="B4FQH5">
    <property type="expression patterns" value="baseline"/>
</dbReference>
<dbReference type="HOGENOM" id="CLU_2323897_0_0_1"/>
<sequence>MVFPPSRLPCSLPMAFPLDARDLFPTVQANVLSLPAAAPWWLSSSTSRLRSLGHDVVHPGTLMIEMRRPGSRLTPSGAKDGLLREAMSADQSRRLMIST</sequence>
<dbReference type="AlphaFoldDB" id="B4FQH5"/>
<organism evidence="1">
    <name type="scientific">Zea mays</name>
    <name type="common">Maize</name>
    <dbReference type="NCBI Taxonomy" id="4577"/>
    <lineage>
        <taxon>Eukaryota</taxon>
        <taxon>Viridiplantae</taxon>
        <taxon>Streptophyta</taxon>
        <taxon>Embryophyta</taxon>
        <taxon>Tracheophyta</taxon>
        <taxon>Spermatophyta</taxon>
        <taxon>Magnoliopsida</taxon>
        <taxon>Liliopsida</taxon>
        <taxon>Poales</taxon>
        <taxon>Poaceae</taxon>
        <taxon>PACMAD clade</taxon>
        <taxon>Panicoideae</taxon>
        <taxon>Andropogonodae</taxon>
        <taxon>Andropogoneae</taxon>
        <taxon>Tripsacinae</taxon>
        <taxon>Zea</taxon>
    </lineage>
</organism>
<dbReference type="EMBL" id="BT039363">
    <property type="protein sequence ID" value="ACF84368.1"/>
    <property type="molecule type" value="mRNA"/>
</dbReference>
<proteinExistence type="evidence at transcript level"/>
<protein>
    <submittedName>
        <fullName evidence="1">Uncharacterized protein</fullName>
    </submittedName>
</protein>
<reference evidence="1" key="1">
    <citation type="journal article" date="2009" name="PLoS Genet.">
        <title>Sequencing, mapping, and analysis of 27,455 maize full-length cDNAs.</title>
        <authorList>
            <person name="Soderlund C."/>
            <person name="Descour A."/>
            <person name="Kudrna D."/>
            <person name="Bomhoff M."/>
            <person name="Boyd L."/>
            <person name="Currie J."/>
            <person name="Angelova A."/>
            <person name="Collura K."/>
            <person name="Wissotski M."/>
            <person name="Ashley E."/>
            <person name="Morrow D."/>
            <person name="Fernandes J."/>
            <person name="Walbot V."/>
            <person name="Yu Y."/>
        </authorList>
    </citation>
    <scope>NUCLEOTIDE SEQUENCE</scope>
    <source>
        <strain evidence="1">B73</strain>
    </source>
</reference>
<evidence type="ECO:0000313" key="1">
    <source>
        <dbReference type="EMBL" id="ACF84368.1"/>
    </source>
</evidence>
<name>B4FQH5_MAIZE</name>